<reference evidence="1 2" key="1">
    <citation type="journal article" date="2023" name="Science">
        <title>Complex scaffold remodeling in plant triterpene biosynthesis.</title>
        <authorList>
            <person name="De La Pena R."/>
            <person name="Hodgson H."/>
            <person name="Liu J.C."/>
            <person name="Stephenson M.J."/>
            <person name="Martin A.C."/>
            <person name="Owen C."/>
            <person name="Harkess A."/>
            <person name="Leebens-Mack J."/>
            <person name="Jimenez L.E."/>
            <person name="Osbourn A."/>
            <person name="Sattely E.S."/>
        </authorList>
    </citation>
    <scope>NUCLEOTIDE SEQUENCE [LARGE SCALE GENOMIC DNA]</scope>
    <source>
        <strain evidence="2">cv. JPN11</strain>
        <tissue evidence="1">Leaf</tissue>
    </source>
</reference>
<gene>
    <name evidence="1" type="ORF">OWV82_016258</name>
</gene>
<sequence length="532" mass="58114">MDKLIVFQGFITFLLIFSLNFVHGEPITSCSQTPYPEICNHYMGTNFVASLELDRTQFSFRDLTLKVTTNQAIQAHKLIANMDLGSFNKLAKLAWSDCLELYDDTVDHLNRSMSSSNPINSLTWLSAAIANQQTCENGFNDFHLGTHLESLPFMLGNFSKLLSNSLAVAKSTIPTSTSTSDIPYAYKRVGGGGRRLLVDGFPTWVSAADRKLLQATGRPPKADAVVAQDGSGNYKTISEAVGAAKGGKRFVIYVKRGVYKENVEIKKTVKNIMLVGDGIDATIVTGSKNAKGGTTTFRTATFAVSGDGFIARDITFENTAGPANHQAVALRSGSDFSVFYSCSFKGYQDTLYVYSQRQFYRNCDIYGTQDFIFGDAVAVFQNCNIFIRKPLSGQKNTVTAQGRKDPNENTGIVIHNSRVTAASDLRAVQGSYESYLGRPWQKYSRTVFMKCTIDGLINPAGWLPWSGNFALSTLYYAEYMNTGSGAGTGGRVKWPGYHVLRSPAEAGKFTVGNFLAGNSWIPATGVPFDSGL</sequence>
<dbReference type="EMBL" id="CM051402">
    <property type="protein sequence ID" value="KAJ4710024.1"/>
    <property type="molecule type" value="Genomic_DNA"/>
</dbReference>
<accession>A0ACC1XGF5</accession>
<proteinExistence type="predicted"/>
<name>A0ACC1XGF5_MELAZ</name>
<evidence type="ECO:0000313" key="1">
    <source>
        <dbReference type="EMBL" id="KAJ4710024.1"/>
    </source>
</evidence>
<comment type="caution">
    <text evidence="1">The sequence shown here is derived from an EMBL/GenBank/DDBJ whole genome shotgun (WGS) entry which is preliminary data.</text>
</comment>
<organism evidence="1 2">
    <name type="scientific">Melia azedarach</name>
    <name type="common">Chinaberry tree</name>
    <dbReference type="NCBI Taxonomy" id="155640"/>
    <lineage>
        <taxon>Eukaryota</taxon>
        <taxon>Viridiplantae</taxon>
        <taxon>Streptophyta</taxon>
        <taxon>Embryophyta</taxon>
        <taxon>Tracheophyta</taxon>
        <taxon>Spermatophyta</taxon>
        <taxon>Magnoliopsida</taxon>
        <taxon>eudicotyledons</taxon>
        <taxon>Gunneridae</taxon>
        <taxon>Pentapetalae</taxon>
        <taxon>rosids</taxon>
        <taxon>malvids</taxon>
        <taxon>Sapindales</taxon>
        <taxon>Meliaceae</taxon>
        <taxon>Melia</taxon>
    </lineage>
</organism>
<keyword evidence="2" id="KW-1185">Reference proteome</keyword>
<protein>
    <submittedName>
        <fullName evidence="1">Pectinesterase</fullName>
    </submittedName>
</protein>
<dbReference type="Proteomes" id="UP001164539">
    <property type="component" value="Chromosome 9"/>
</dbReference>
<evidence type="ECO:0000313" key="2">
    <source>
        <dbReference type="Proteomes" id="UP001164539"/>
    </source>
</evidence>